<keyword evidence="1" id="KW-0175">Coiled coil</keyword>
<protein>
    <submittedName>
        <fullName evidence="3">Uncharacterized protein</fullName>
    </submittedName>
</protein>
<feature type="coiled-coil region" evidence="1">
    <location>
        <begin position="140"/>
        <end position="213"/>
    </location>
</feature>
<comment type="caution">
    <text evidence="3">The sequence shown here is derived from an EMBL/GenBank/DDBJ whole genome shotgun (WGS) entry which is preliminary data.</text>
</comment>
<evidence type="ECO:0000313" key="4">
    <source>
        <dbReference type="Proteomes" id="UP001281410"/>
    </source>
</evidence>
<dbReference type="EMBL" id="JANJYJ010000004">
    <property type="protein sequence ID" value="KAK3218594.1"/>
    <property type="molecule type" value="Genomic_DNA"/>
</dbReference>
<keyword evidence="4" id="KW-1185">Reference proteome</keyword>
<dbReference type="AlphaFoldDB" id="A0AAE0AJH5"/>
<reference evidence="3" key="1">
    <citation type="journal article" date="2023" name="Plant J.">
        <title>Genome sequences and population genomics provide insights into the demographic history, inbreeding, and mutation load of two 'living fossil' tree species of Dipteronia.</title>
        <authorList>
            <person name="Feng Y."/>
            <person name="Comes H.P."/>
            <person name="Chen J."/>
            <person name="Zhu S."/>
            <person name="Lu R."/>
            <person name="Zhang X."/>
            <person name="Li P."/>
            <person name="Qiu J."/>
            <person name="Olsen K.M."/>
            <person name="Qiu Y."/>
        </authorList>
    </citation>
    <scope>NUCLEOTIDE SEQUENCE</scope>
    <source>
        <strain evidence="3">NBL</strain>
    </source>
</reference>
<organism evidence="3 4">
    <name type="scientific">Dipteronia sinensis</name>
    <dbReference type="NCBI Taxonomy" id="43782"/>
    <lineage>
        <taxon>Eukaryota</taxon>
        <taxon>Viridiplantae</taxon>
        <taxon>Streptophyta</taxon>
        <taxon>Embryophyta</taxon>
        <taxon>Tracheophyta</taxon>
        <taxon>Spermatophyta</taxon>
        <taxon>Magnoliopsida</taxon>
        <taxon>eudicotyledons</taxon>
        <taxon>Gunneridae</taxon>
        <taxon>Pentapetalae</taxon>
        <taxon>rosids</taxon>
        <taxon>malvids</taxon>
        <taxon>Sapindales</taxon>
        <taxon>Sapindaceae</taxon>
        <taxon>Hippocastanoideae</taxon>
        <taxon>Acereae</taxon>
        <taxon>Dipteronia</taxon>
    </lineage>
</organism>
<sequence length="222" mass="24737">MSAEVTAWLDTSAKSKDVDWHVRRKKKRKSYLCHRSICIGGAKDSILGEELQKDIPSGSDQGSPLLTPDQKLGMHKSSHQAASPSSGRGIPITIGGEGFTEFPSLIKKNQEAEDDNADSLLEGREDGSYEELLEGIIELLKKLELTRERLKGSDEEIERLKNELVNEISVGTHLVQGKLKLAQEDVAMLNAELDSERRKVLESQARIAKYERDLSVLTRSRN</sequence>
<gene>
    <name evidence="3" type="ORF">Dsin_012564</name>
</gene>
<dbReference type="Proteomes" id="UP001281410">
    <property type="component" value="Unassembled WGS sequence"/>
</dbReference>
<evidence type="ECO:0000256" key="1">
    <source>
        <dbReference type="SAM" id="Coils"/>
    </source>
</evidence>
<name>A0AAE0AJH5_9ROSI</name>
<accession>A0AAE0AJH5</accession>
<feature type="region of interest" description="Disordered" evidence="2">
    <location>
        <begin position="50"/>
        <end position="93"/>
    </location>
</feature>
<evidence type="ECO:0000256" key="2">
    <source>
        <dbReference type="SAM" id="MobiDB-lite"/>
    </source>
</evidence>
<evidence type="ECO:0000313" key="3">
    <source>
        <dbReference type="EMBL" id="KAK3218594.1"/>
    </source>
</evidence>
<proteinExistence type="predicted"/>